<dbReference type="AlphaFoldDB" id="F5RHV3"/>
<sequence length="145" mass="15983">MSGLFAYPNSVRLIGRICRPPHVGLHKRCHPPMPFFHVLIEGTNLYIAGEEDQPPIVGFFTSRVVWAGDLKAAEAKALRNVRDVWTRGDCADQPTAEQLSLAVSESSSSSFRQWLLAPNKGHVFFPMEPVDEAQPIAPADGFAAR</sequence>
<proteinExistence type="predicted"/>
<protein>
    <submittedName>
        <fullName evidence="1">Uncharacterized protein</fullName>
    </submittedName>
</protein>
<evidence type="ECO:0000313" key="2">
    <source>
        <dbReference type="Proteomes" id="UP000005019"/>
    </source>
</evidence>
<reference evidence="1 2" key="1">
    <citation type="journal article" date="2011" name="J. Bacteriol.">
        <title>Genome sequence of Methyloversatilis universalis FAM5T, a methylotrophic representative of the order Rhodocyclales.</title>
        <authorList>
            <person name="Kittichotirat W."/>
            <person name="Good N.M."/>
            <person name="Hall R."/>
            <person name="Bringel F."/>
            <person name="Lajus A."/>
            <person name="Medigue C."/>
            <person name="Smalley N.E."/>
            <person name="Beck D."/>
            <person name="Bumgarner R."/>
            <person name="Vuilleumier S."/>
            <person name="Kalyuzhnaya M.G."/>
        </authorList>
    </citation>
    <scope>NUCLEOTIDE SEQUENCE [LARGE SCALE GENOMIC DNA]</scope>
    <source>
        <strain evidence="2">ATCC BAA-1314 / JCM 13912 / FAM5</strain>
    </source>
</reference>
<organism evidence="1 2">
    <name type="scientific">Methyloversatilis universalis (strain ATCC BAA-1314 / DSM 25237 / JCM 13912 / CCUG 52030 / FAM5)</name>
    <dbReference type="NCBI Taxonomy" id="1000565"/>
    <lineage>
        <taxon>Bacteria</taxon>
        <taxon>Pseudomonadati</taxon>
        <taxon>Pseudomonadota</taxon>
        <taxon>Betaproteobacteria</taxon>
        <taxon>Nitrosomonadales</taxon>
        <taxon>Sterolibacteriaceae</taxon>
        <taxon>Methyloversatilis</taxon>
    </lineage>
</organism>
<dbReference type="EMBL" id="AFHG01000059">
    <property type="protein sequence ID" value="EGK69935.1"/>
    <property type="molecule type" value="Genomic_DNA"/>
</dbReference>
<dbReference type="Proteomes" id="UP000005019">
    <property type="component" value="Unassembled WGS sequence"/>
</dbReference>
<keyword evidence="2" id="KW-1185">Reference proteome</keyword>
<name>F5RHV3_METUF</name>
<comment type="caution">
    <text evidence="1">The sequence shown here is derived from an EMBL/GenBank/DDBJ whole genome shotgun (WGS) entry which is preliminary data.</text>
</comment>
<evidence type="ECO:0000313" key="1">
    <source>
        <dbReference type="EMBL" id="EGK69935.1"/>
    </source>
</evidence>
<dbReference type="STRING" id="1000565.METUNv1_03901"/>
<gene>
    <name evidence="1" type="ORF">METUNv1_03901</name>
</gene>
<accession>F5RHV3</accession>